<evidence type="ECO:0000313" key="3">
    <source>
        <dbReference type="Proteomes" id="UP000004846"/>
    </source>
</evidence>
<accession>A0A125W5B3</accession>
<keyword evidence="1" id="KW-0812">Transmembrane</keyword>
<reference evidence="2 3" key="1">
    <citation type="submission" date="2010-07" db="EMBL/GenBank/DDBJ databases">
        <authorList>
            <person name="Sid Ahmed O."/>
        </authorList>
    </citation>
    <scope>NUCLEOTIDE SEQUENCE [LARGE SCALE GENOMIC DNA]</scope>
    <source>
        <strain evidence="2 3">TX4248</strain>
    </source>
</reference>
<dbReference type="EMBL" id="AEBR01000064">
    <property type="protein sequence ID" value="EFM82408.1"/>
    <property type="molecule type" value="Genomic_DNA"/>
</dbReference>
<keyword evidence="1" id="KW-1133">Transmembrane helix</keyword>
<dbReference type="Proteomes" id="UP000004846">
    <property type="component" value="Unassembled WGS sequence"/>
</dbReference>
<evidence type="ECO:0000256" key="1">
    <source>
        <dbReference type="SAM" id="Phobius"/>
    </source>
</evidence>
<dbReference type="PANTHER" id="PTHR37305:SF1">
    <property type="entry name" value="MEMBRANE PROTEIN"/>
    <property type="match status" value="1"/>
</dbReference>
<gene>
    <name evidence="2" type="ORF">HMPREF9498_01976</name>
</gene>
<evidence type="ECO:0000313" key="2">
    <source>
        <dbReference type="EMBL" id="EFM82408.1"/>
    </source>
</evidence>
<feature type="transmembrane region" description="Helical" evidence="1">
    <location>
        <begin position="20"/>
        <end position="38"/>
    </location>
</feature>
<proteinExistence type="predicted"/>
<name>A0A125W5B3_ENTFL</name>
<sequence>MILLVKQELFKLTKKKSTFIAPLLLVLLIIVAGILTKTYSDVIAPDIMFTSNFSGTSWIVFIMIAASSAIISMESQYGTLKNLLYRKYYRGEILVSKWLTLAIYSLFLYVLATVTSMIVKIALFPSIRFTQTLENGQTLLKALMLNTLGSYIGLWLILSLVLMLACFINSSGAAISAGIVFYFASSIVSGILTAVIAKWEWVKWNPISMLNLQNQLGNEKIMEPLTHLSTNQLLMGNVVYIVIFLVLGYVVFKKKNI</sequence>
<dbReference type="HOGENOM" id="CLU_050687_1_1_9"/>
<feature type="transmembrane region" description="Helical" evidence="1">
    <location>
        <begin position="98"/>
        <end position="123"/>
    </location>
</feature>
<organism evidence="2 3">
    <name type="scientific">Enterococcus faecalis TX4248</name>
    <dbReference type="NCBI Taxonomy" id="749495"/>
    <lineage>
        <taxon>Bacteria</taxon>
        <taxon>Bacillati</taxon>
        <taxon>Bacillota</taxon>
        <taxon>Bacilli</taxon>
        <taxon>Lactobacillales</taxon>
        <taxon>Enterococcaceae</taxon>
        <taxon>Enterococcus</taxon>
    </lineage>
</organism>
<dbReference type="RefSeq" id="WP_002402290.1">
    <property type="nucleotide sequence ID" value="NZ_GL454462.1"/>
</dbReference>
<feature type="transmembrane region" description="Helical" evidence="1">
    <location>
        <begin position="58"/>
        <end position="77"/>
    </location>
</feature>
<protein>
    <recommendedName>
        <fullName evidence="4">ABC-2 type transporter</fullName>
    </recommendedName>
</protein>
<feature type="transmembrane region" description="Helical" evidence="1">
    <location>
        <begin position="233"/>
        <end position="252"/>
    </location>
</feature>
<feature type="transmembrane region" description="Helical" evidence="1">
    <location>
        <begin position="143"/>
        <end position="167"/>
    </location>
</feature>
<dbReference type="Pfam" id="PF12730">
    <property type="entry name" value="ABC2_membrane_4"/>
    <property type="match status" value="1"/>
</dbReference>
<dbReference type="PANTHER" id="PTHR37305">
    <property type="entry name" value="INTEGRAL MEMBRANE PROTEIN-RELATED"/>
    <property type="match status" value="1"/>
</dbReference>
<dbReference type="AlphaFoldDB" id="A0A125W5B3"/>
<evidence type="ECO:0008006" key="4">
    <source>
        <dbReference type="Google" id="ProtNLM"/>
    </source>
</evidence>
<keyword evidence="1" id="KW-0472">Membrane</keyword>
<feature type="transmembrane region" description="Helical" evidence="1">
    <location>
        <begin position="179"/>
        <end position="199"/>
    </location>
</feature>
<comment type="caution">
    <text evidence="2">The sequence shown here is derived from an EMBL/GenBank/DDBJ whole genome shotgun (WGS) entry which is preliminary data.</text>
</comment>